<comment type="caution">
    <text evidence="1">The sequence shown here is derived from an EMBL/GenBank/DDBJ whole genome shotgun (WGS) entry which is preliminary data.</text>
</comment>
<dbReference type="AlphaFoldDB" id="A0A242NJY5"/>
<organism evidence="1 4">
    <name type="scientific">Gilliamella apicola</name>
    <dbReference type="NCBI Taxonomy" id="1196095"/>
    <lineage>
        <taxon>Bacteria</taxon>
        <taxon>Pseudomonadati</taxon>
        <taxon>Pseudomonadota</taxon>
        <taxon>Gammaproteobacteria</taxon>
        <taxon>Orbales</taxon>
        <taxon>Orbaceae</taxon>
        <taxon>Gilliamella</taxon>
    </lineage>
</organism>
<dbReference type="Proteomes" id="UP000194977">
    <property type="component" value="Unassembled WGS sequence"/>
</dbReference>
<reference evidence="3 4" key="1">
    <citation type="submission" date="2017-03" db="EMBL/GenBank/DDBJ databases">
        <title>Comparative genomics of honeybee gut symbionts reveal geographically distinct and subgroup specific antibiotic resistance.</title>
        <authorList>
            <person name="Ludvigsen J."/>
            <person name="Porcellato D."/>
            <person name="Labee-Lund T.M."/>
            <person name="Amdam G.V."/>
            <person name="Rudi K."/>
        </authorList>
    </citation>
    <scope>NUCLEOTIDE SEQUENCE [LARGE SCALE GENOMIC DNA]</scope>
    <source>
        <strain evidence="1 4">A-7-12</strain>
        <strain evidence="2 3">A-9-12</strain>
    </source>
</reference>
<evidence type="ECO:0000313" key="1">
    <source>
        <dbReference type="EMBL" id="OTQ00795.1"/>
    </source>
</evidence>
<dbReference type="Proteomes" id="UP000194800">
    <property type="component" value="Unassembled WGS sequence"/>
</dbReference>
<name>A0A242NJY5_9GAMM</name>
<proteinExistence type="predicted"/>
<protein>
    <submittedName>
        <fullName evidence="1">Uncharacterized protein</fullName>
    </submittedName>
</protein>
<sequence>MSSTELHSGTLTPLKTINSHQEFMDFVHENELTGYLTSSIEIYLDDCGITDVTATNGCAPLLLCAYQYRCGLPQYCFYKNVIYTFDNYIMTDDKRLKRFERNMKKINDQKLDYKKFDNEWIQIKTTRGEMLFNPYSNHFRLEGKLIYGNASNMINHLDINKMI</sequence>
<evidence type="ECO:0000313" key="4">
    <source>
        <dbReference type="Proteomes" id="UP000194977"/>
    </source>
</evidence>
<dbReference type="RefSeq" id="WP_086300692.1">
    <property type="nucleotide sequence ID" value="NZ_MZNE01000010.1"/>
</dbReference>
<keyword evidence="3" id="KW-1185">Reference proteome</keyword>
<dbReference type="EMBL" id="NART01000009">
    <property type="protein sequence ID" value="OTQ11097.1"/>
    <property type="molecule type" value="Genomic_DNA"/>
</dbReference>
<evidence type="ECO:0000313" key="3">
    <source>
        <dbReference type="Proteomes" id="UP000194800"/>
    </source>
</evidence>
<accession>A0A242NJY5</accession>
<evidence type="ECO:0000313" key="2">
    <source>
        <dbReference type="EMBL" id="OTQ11097.1"/>
    </source>
</evidence>
<dbReference type="EMBL" id="NARP01000006">
    <property type="protein sequence ID" value="OTQ00795.1"/>
    <property type="molecule type" value="Genomic_DNA"/>
</dbReference>
<gene>
    <name evidence="2" type="ORF">B6C91_03485</name>
    <name evidence="1" type="ORF">B6D08_02920</name>
</gene>